<sequence length="268" mass="30408">MHILFIGYGKTSKQIAKQLFAQGHQITAVSLSEKKDSAIQHLQQNVHQLDLSHIKPVDCVYILLSPKESSLAGYQDTFVDTAPAILSALKSHPIRRCIVVSSTRVYNGYVGESVNDDSQPIADDAQGQCLLDMEKAYQEAYPNECTIIRPTGIYGGSVERMVKLAQQTHEYHKLHWSNRIHSEDLAHFLAEVIQPAYQRKSYIVSNSQPYPLHEVILWFQRKLDLPLLKYDPQQETGKKIYATALEASGFQLKHLDPFQDYAQLLSQK</sequence>
<gene>
    <name evidence="2" type="ORF">SAMN05444584_1293</name>
</gene>
<reference evidence="3" key="1">
    <citation type="submission" date="2017-06" db="EMBL/GenBank/DDBJ databases">
        <authorList>
            <person name="Varghese N."/>
            <person name="Submissions S."/>
        </authorList>
    </citation>
    <scope>NUCLEOTIDE SEQUENCE [LARGE SCALE GENOMIC DNA]</scope>
    <source>
        <strain evidence="3">ANC 5114</strain>
    </source>
</reference>
<keyword evidence="3" id="KW-1185">Reference proteome</keyword>
<dbReference type="InterPro" id="IPR016040">
    <property type="entry name" value="NAD(P)-bd_dom"/>
</dbReference>
<proteinExistence type="predicted"/>
<dbReference type="EMBL" id="FZLN01000001">
    <property type="protein sequence ID" value="SNQ29346.1"/>
    <property type="molecule type" value="Genomic_DNA"/>
</dbReference>
<accession>A0A217EGN2</accession>
<dbReference type="InterPro" id="IPR051783">
    <property type="entry name" value="NAD(P)-dependent_oxidoreduct"/>
</dbReference>
<dbReference type="GO" id="GO:0005737">
    <property type="term" value="C:cytoplasm"/>
    <property type="evidence" value="ECO:0007669"/>
    <property type="project" value="TreeGrafter"/>
</dbReference>
<dbReference type="RefSeq" id="WP_088823326.1">
    <property type="nucleotide sequence ID" value="NZ_FZLN01000001.1"/>
</dbReference>
<dbReference type="Pfam" id="PF13460">
    <property type="entry name" value="NAD_binding_10"/>
    <property type="match status" value="1"/>
</dbReference>
<organism evidence="2 3">
    <name type="scientific">Acinetobacter apis</name>
    <dbReference type="NCBI Taxonomy" id="1229165"/>
    <lineage>
        <taxon>Bacteria</taxon>
        <taxon>Pseudomonadati</taxon>
        <taxon>Pseudomonadota</taxon>
        <taxon>Gammaproteobacteria</taxon>
        <taxon>Moraxellales</taxon>
        <taxon>Moraxellaceae</taxon>
        <taxon>Acinetobacter</taxon>
    </lineage>
</organism>
<dbReference type="Gene3D" id="3.40.50.720">
    <property type="entry name" value="NAD(P)-binding Rossmann-like Domain"/>
    <property type="match status" value="1"/>
</dbReference>
<evidence type="ECO:0000313" key="3">
    <source>
        <dbReference type="Proteomes" id="UP000243463"/>
    </source>
</evidence>
<dbReference type="GO" id="GO:0004029">
    <property type="term" value="F:aldehyde dehydrogenase (NAD+) activity"/>
    <property type="evidence" value="ECO:0007669"/>
    <property type="project" value="TreeGrafter"/>
</dbReference>
<dbReference type="PANTHER" id="PTHR48079">
    <property type="entry name" value="PROTEIN YEEZ"/>
    <property type="match status" value="1"/>
</dbReference>
<name>A0A217EGN2_9GAMM</name>
<dbReference type="OrthoDB" id="9808276at2"/>
<feature type="domain" description="NAD(P)-binding" evidence="1">
    <location>
        <begin position="9"/>
        <end position="194"/>
    </location>
</feature>
<dbReference type="SUPFAM" id="SSF51735">
    <property type="entry name" value="NAD(P)-binding Rossmann-fold domains"/>
    <property type="match status" value="1"/>
</dbReference>
<dbReference type="PANTHER" id="PTHR48079:SF6">
    <property type="entry name" value="NAD(P)-BINDING DOMAIN-CONTAINING PROTEIN-RELATED"/>
    <property type="match status" value="1"/>
</dbReference>
<dbReference type="InterPro" id="IPR036291">
    <property type="entry name" value="NAD(P)-bd_dom_sf"/>
</dbReference>
<dbReference type="AlphaFoldDB" id="A0A217EGN2"/>
<evidence type="ECO:0000313" key="2">
    <source>
        <dbReference type="EMBL" id="SNQ29346.1"/>
    </source>
</evidence>
<dbReference type="Proteomes" id="UP000243463">
    <property type="component" value="Unassembled WGS sequence"/>
</dbReference>
<evidence type="ECO:0000259" key="1">
    <source>
        <dbReference type="Pfam" id="PF13460"/>
    </source>
</evidence>
<protein>
    <submittedName>
        <fullName evidence="2">Nucleoside-diphosphate-sugar epimerase</fullName>
    </submittedName>
</protein>